<keyword evidence="5" id="KW-1185">Reference proteome</keyword>
<dbReference type="RefSeq" id="XP_020086572.1">
    <property type="nucleotide sequence ID" value="XM_020230983.1"/>
</dbReference>
<name>A0A6P5ESU7_ANACO</name>
<proteinExistence type="inferred from homology"/>
<feature type="region of interest" description="SAW" evidence="3">
    <location>
        <begin position="593"/>
        <end position="669"/>
    </location>
</feature>
<feature type="transmembrane region" description="Helical" evidence="4">
    <location>
        <begin position="93"/>
        <end position="118"/>
    </location>
</feature>
<evidence type="ECO:0000256" key="3">
    <source>
        <dbReference type="PROSITE-ProRule" id="PRU01191"/>
    </source>
</evidence>
<comment type="caution">
    <text evidence="3">Lacks conserved residue(s) required for the propagation of feature annotation.</text>
</comment>
<dbReference type="Proteomes" id="UP000515123">
    <property type="component" value="Linkage group 4"/>
</dbReference>
<dbReference type="PANTHER" id="PTHR31636">
    <property type="entry name" value="OSJNBA0084A10.13 PROTEIN-RELATED"/>
    <property type="match status" value="1"/>
</dbReference>
<sequence>MFIKWMAQRNVVVLCISFFASFFFFFGDLGWGGEADLFRSFKPIQNLMWKRGFEFCIFLTMLYSSSYGSLRLERFLYLKGKKRKREKCLMASWLLHVLSLQSSLSVVLAASTSVFRLLCPEYECCLHYPCVCLFILPMFLEPEFVTAEDVGGFDDLWSSYGFYNEGCFEKGAPLVLNDQQLFSDFAFMDDMHFDSISSAISVAAETDQPASNSELLQLDEKSTPPLPSKTSELLSKYQFKFNARSGEKPNESIERGGSKLSTEDFMRIAASFFIQLSTHKDCNPFMLNNQFGLSFSGLSSAEIMNVELAILLFSAAEKVSQQRFDHGTNLIKECYKLCSKTGNSVQRVVYYFADALQERIHGGKGTVVKAQEVMKALLSNHPVHLATFRSLPLEQIMQFTSVQTILDNLGSAKKIHLIDLSIKHGLQWTILMQALSNSSSVDYVKISAVGTSEEEITSTGKRLTSFAEILKLPFVFKPVIVSDIKELKEDMFKIEETETIALYSSMDMNTMIIKPDRLENVMKVIRNLRPQIVTVVDVEAKHNSRSFINRFTEALFYFSAFFDCLENCMRGDERVRMIVEEDFFSPGISSIVAAEGSERVIRQVGIDVWRLFFARYGLVEAELNQWSVYQASLLVKHFACGESYSFEVNGKALLVGWKGTPLHFISAWKFQ</sequence>
<dbReference type="PROSITE" id="PS50985">
    <property type="entry name" value="GRAS"/>
    <property type="match status" value="1"/>
</dbReference>
<comment type="similarity">
    <text evidence="3">Belongs to the GRAS family.</text>
</comment>
<keyword evidence="4" id="KW-1133">Transmembrane helix</keyword>
<reference evidence="6" key="2">
    <citation type="submission" date="2025-08" db="UniProtKB">
        <authorList>
            <consortium name="RefSeq"/>
        </authorList>
    </citation>
    <scope>IDENTIFICATION</scope>
    <source>
        <tissue evidence="6">Leaf</tissue>
    </source>
</reference>
<keyword evidence="1" id="KW-0805">Transcription regulation</keyword>
<evidence type="ECO:0000256" key="4">
    <source>
        <dbReference type="SAM" id="Phobius"/>
    </source>
</evidence>
<feature type="region of interest" description="Leucine repeat II (LRII)" evidence="3">
    <location>
        <begin position="458"/>
        <end position="490"/>
    </location>
</feature>
<keyword evidence="2" id="KW-0804">Transcription</keyword>
<keyword evidence="4" id="KW-0472">Membrane</keyword>
<dbReference type="GeneID" id="109708979"/>
<evidence type="ECO:0000313" key="6">
    <source>
        <dbReference type="RefSeq" id="XP_020086572.1"/>
    </source>
</evidence>
<dbReference type="InterPro" id="IPR005202">
    <property type="entry name" value="TF_GRAS"/>
</dbReference>
<feature type="transmembrane region" description="Helical" evidence="4">
    <location>
        <begin position="12"/>
        <end position="32"/>
    </location>
</feature>
<evidence type="ECO:0000313" key="5">
    <source>
        <dbReference type="Proteomes" id="UP000515123"/>
    </source>
</evidence>
<dbReference type="AlphaFoldDB" id="A0A6P5ESU7"/>
<dbReference type="Pfam" id="PF03514">
    <property type="entry name" value="GRAS"/>
    <property type="match status" value="1"/>
</dbReference>
<accession>A0A6P5ESU7</accession>
<feature type="transmembrane region" description="Helical" evidence="4">
    <location>
        <begin position="52"/>
        <end position="72"/>
    </location>
</feature>
<dbReference type="OrthoDB" id="770224at2759"/>
<reference evidence="5" key="1">
    <citation type="journal article" date="2015" name="Nat. Genet.">
        <title>The pineapple genome and the evolution of CAM photosynthesis.</title>
        <authorList>
            <person name="Ming R."/>
            <person name="VanBuren R."/>
            <person name="Wai C.M."/>
            <person name="Tang H."/>
            <person name="Schatz M.C."/>
            <person name="Bowers J.E."/>
            <person name="Lyons E."/>
            <person name="Wang M.L."/>
            <person name="Chen J."/>
            <person name="Biggers E."/>
            <person name="Zhang J."/>
            <person name="Huang L."/>
            <person name="Zhang L."/>
            <person name="Miao W."/>
            <person name="Zhang J."/>
            <person name="Ye Z."/>
            <person name="Miao C."/>
            <person name="Lin Z."/>
            <person name="Wang H."/>
            <person name="Zhou H."/>
            <person name="Yim W.C."/>
            <person name="Priest H.D."/>
            <person name="Zheng C."/>
            <person name="Woodhouse M."/>
            <person name="Edger P.P."/>
            <person name="Guyot R."/>
            <person name="Guo H.B."/>
            <person name="Guo H."/>
            <person name="Zheng G."/>
            <person name="Singh R."/>
            <person name="Sharma A."/>
            <person name="Min X."/>
            <person name="Zheng Y."/>
            <person name="Lee H."/>
            <person name="Gurtowski J."/>
            <person name="Sedlazeck F.J."/>
            <person name="Harkess A."/>
            <person name="McKain M.R."/>
            <person name="Liao Z."/>
            <person name="Fang J."/>
            <person name="Liu J."/>
            <person name="Zhang X."/>
            <person name="Zhang Q."/>
            <person name="Hu W."/>
            <person name="Qin Y."/>
            <person name="Wang K."/>
            <person name="Chen L.Y."/>
            <person name="Shirley N."/>
            <person name="Lin Y.R."/>
            <person name="Liu L.Y."/>
            <person name="Hernandez A.G."/>
            <person name="Wright C.L."/>
            <person name="Bulone V."/>
            <person name="Tuskan G.A."/>
            <person name="Heath K."/>
            <person name="Zee F."/>
            <person name="Moore P.H."/>
            <person name="Sunkar R."/>
            <person name="Leebens-Mack J.H."/>
            <person name="Mockler T."/>
            <person name="Bennetzen J.L."/>
            <person name="Freeling M."/>
            <person name="Sankoff D."/>
            <person name="Paterson A.H."/>
            <person name="Zhu X."/>
            <person name="Yang X."/>
            <person name="Smith J.A."/>
            <person name="Cushman J.C."/>
            <person name="Paull R.E."/>
            <person name="Yu Q."/>
        </authorList>
    </citation>
    <scope>NUCLEOTIDE SEQUENCE [LARGE SCALE GENOMIC DNA]</scope>
    <source>
        <strain evidence="5">cv. F153</strain>
    </source>
</reference>
<evidence type="ECO:0000256" key="2">
    <source>
        <dbReference type="ARBA" id="ARBA00023163"/>
    </source>
</evidence>
<gene>
    <name evidence="6" type="primary">LOC109708979</name>
</gene>
<organism evidence="5 6">
    <name type="scientific">Ananas comosus</name>
    <name type="common">Pineapple</name>
    <name type="synonym">Ananas ananas</name>
    <dbReference type="NCBI Taxonomy" id="4615"/>
    <lineage>
        <taxon>Eukaryota</taxon>
        <taxon>Viridiplantae</taxon>
        <taxon>Streptophyta</taxon>
        <taxon>Embryophyta</taxon>
        <taxon>Tracheophyta</taxon>
        <taxon>Spermatophyta</taxon>
        <taxon>Magnoliopsida</taxon>
        <taxon>Liliopsida</taxon>
        <taxon>Poales</taxon>
        <taxon>Bromeliaceae</taxon>
        <taxon>Bromelioideae</taxon>
        <taxon>Ananas</taxon>
    </lineage>
</organism>
<keyword evidence="4" id="KW-0812">Transmembrane</keyword>
<protein>
    <submittedName>
        <fullName evidence="6">DELLA protein RGL1-like isoform X4</fullName>
    </submittedName>
</protein>
<evidence type="ECO:0000256" key="1">
    <source>
        <dbReference type="ARBA" id="ARBA00023015"/>
    </source>
</evidence>